<evidence type="ECO:0000313" key="1">
    <source>
        <dbReference type="EMBL" id="AGC02200.1"/>
    </source>
</evidence>
<dbReference type="InterPro" id="IPR036770">
    <property type="entry name" value="Ankyrin_rpt-contain_sf"/>
</dbReference>
<reference evidence="1 2" key="1">
    <citation type="journal article" date="2012" name="Genome Biol. Evol.">
        <title>Related Giant Viruses in Distant Locations and Different Habitats: Acanthamoeba polyphaga moumouvirus Represents a Third Lineage of the Mimiviridae That Is Close to the Megavirus Lineage.</title>
        <authorList>
            <person name="Yoosuf N."/>
            <person name="Yutin N."/>
            <person name="Colson P."/>
            <person name="Shabalina S.A."/>
            <person name="Pagnier I."/>
            <person name="Robert C."/>
            <person name="Azza S."/>
            <person name="Klose T."/>
            <person name="Wong J."/>
            <person name="Rossmann M.G."/>
            <person name="La Scola B."/>
            <person name="Raoult D."/>
            <person name="Koonin E.V."/>
        </authorList>
    </citation>
    <scope>NUCLEOTIDE SEQUENCE [LARGE SCALE GENOMIC DNA]</scope>
    <source>
        <strain evidence="1 2">M10A</strain>
    </source>
</reference>
<dbReference type="EMBL" id="JX962719">
    <property type="protein sequence ID" value="AGC02200.1"/>
    <property type="molecule type" value="Genomic_DNA"/>
</dbReference>
<dbReference type="GeneID" id="14445760"/>
<evidence type="ECO:0000313" key="2">
    <source>
        <dbReference type="Proteomes" id="UP000201640"/>
    </source>
</evidence>
<dbReference type="Proteomes" id="UP000201640">
    <property type="component" value="Segment"/>
</dbReference>
<protein>
    <submittedName>
        <fullName evidence="1">Ankyrin repeat protein</fullName>
    </submittedName>
</protein>
<dbReference type="KEGG" id="vg:14445760"/>
<keyword evidence="2" id="KW-1185">Reference proteome</keyword>
<accession>L7RGI8</accession>
<sequence>MEYDSLKNDIITKIIDNNIDELKNLLENNPNGKEYIGDAMILFPMFGKIDMLKYLISIGLDIIEYNLLAECARNGNIELVEYILDILARENIQLEIYQEQLNKALHTGATSYKKSKIIPILKTLINYGAYFIKGEDTIISVCMDNNAQVLELFFKNNFNIMYKSAIEKAITHNCVDVIKFYLENGLLTSEIICIASKNDKHEIIKLASEYNKWFDYDKYLETKRLEELKYVNEYIKRYTNYKPLKNYTINDSIEEIEHEYNRIIWNHGIGQMMTLFKPLVEEYIQFVKNKSQNIES</sequence>
<dbReference type="SUPFAM" id="SSF48403">
    <property type="entry name" value="Ankyrin repeat"/>
    <property type="match status" value="1"/>
</dbReference>
<dbReference type="Gene3D" id="1.25.40.20">
    <property type="entry name" value="Ankyrin repeat-containing domain"/>
    <property type="match status" value="1"/>
</dbReference>
<gene>
    <name evidence="1" type="ORF">Moumou_00678</name>
</gene>
<organism evidence="1 2">
    <name type="scientific">Acanthamoeba polyphaga moumouvirus</name>
    <dbReference type="NCBI Taxonomy" id="1269028"/>
    <lineage>
        <taxon>Viruses</taxon>
        <taxon>Varidnaviria</taxon>
        <taxon>Bamfordvirae</taxon>
        <taxon>Nucleocytoviricota</taxon>
        <taxon>Megaviricetes</taxon>
        <taxon>Imitervirales</taxon>
        <taxon>Mimiviridae</taxon>
        <taxon>Megamimivirinae</taxon>
        <taxon>Moumouvirus</taxon>
    </lineage>
</organism>
<name>L7RGI8_9VIRU</name>
<proteinExistence type="predicted"/>
<dbReference type="RefSeq" id="YP_007354636.1">
    <property type="nucleotide sequence ID" value="NC_020104.1"/>
</dbReference>